<keyword evidence="3" id="KW-1185">Reference proteome</keyword>
<evidence type="ECO:0000313" key="2">
    <source>
        <dbReference type="EMBL" id="KAH0755724.1"/>
    </source>
</evidence>
<proteinExistence type="predicted"/>
<organism evidence="2 3">
    <name type="scientific">Solanum tuberosum</name>
    <name type="common">Potato</name>
    <dbReference type="NCBI Taxonomy" id="4113"/>
    <lineage>
        <taxon>Eukaryota</taxon>
        <taxon>Viridiplantae</taxon>
        <taxon>Streptophyta</taxon>
        <taxon>Embryophyta</taxon>
        <taxon>Tracheophyta</taxon>
        <taxon>Spermatophyta</taxon>
        <taxon>Magnoliopsida</taxon>
        <taxon>eudicotyledons</taxon>
        <taxon>Gunneridae</taxon>
        <taxon>Pentapetalae</taxon>
        <taxon>asterids</taxon>
        <taxon>lamiids</taxon>
        <taxon>Solanales</taxon>
        <taxon>Solanaceae</taxon>
        <taxon>Solanoideae</taxon>
        <taxon>Solaneae</taxon>
        <taxon>Solanum</taxon>
    </lineage>
</organism>
<protein>
    <submittedName>
        <fullName evidence="2">Uncharacterized protein</fullName>
    </submittedName>
</protein>
<gene>
    <name evidence="2" type="ORF">KY290_025994</name>
</gene>
<feature type="region of interest" description="Disordered" evidence="1">
    <location>
        <begin position="105"/>
        <end position="125"/>
    </location>
</feature>
<sequence length="133" mass="15089">MEVEEEADFVVAVEGEVNSMTLIIRVTFIASIARSSVILKHIVGLSKRTKKKNSNHMIGVRSLFRDLDESQKSEVRLGEALVADVYRLNISPTKAILNQTPYEAWTGRTPRKRHGSETTRKKIQSSIFQFTQK</sequence>
<evidence type="ECO:0000313" key="3">
    <source>
        <dbReference type="Proteomes" id="UP000826656"/>
    </source>
</evidence>
<accession>A0ABQ7UWU2</accession>
<evidence type="ECO:0000256" key="1">
    <source>
        <dbReference type="SAM" id="MobiDB-lite"/>
    </source>
</evidence>
<reference evidence="2 3" key="1">
    <citation type="journal article" date="2021" name="bioRxiv">
        <title>Chromosome-scale and haplotype-resolved genome assembly of a tetraploid potato cultivar.</title>
        <authorList>
            <person name="Sun H."/>
            <person name="Jiao W.-B."/>
            <person name="Krause K."/>
            <person name="Campoy J.A."/>
            <person name="Goel M."/>
            <person name="Folz-Donahue K."/>
            <person name="Kukat C."/>
            <person name="Huettel B."/>
            <person name="Schneeberger K."/>
        </authorList>
    </citation>
    <scope>NUCLEOTIDE SEQUENCE [LARGE SCALE GENOMIC DNA]</scope>
    <source>
        <strain evidence="2">SolTubOtavaFocal</strain>
        <tissue evidence="2">Leaves</tissue>
    </source>
</reference>
<name>A0ABQ7UWU2_SOLTU</name>
<dbReference type="EMBL" id="JAIVGD010000018">
    <property type="protein sequence ID" value="KAH0755724.1"/>
    <property type="molecule type" value="Genomic_DNA"/>
</dbReference>
<dbReference type="Proteomes" id="UP000826656">
    <property type="component" value="Unassembled WGS sequence"/>
</dbReference>
<comment type="caution">
    <text evidence="2">The sequence shown here is derived from an EMBL/GenBank/DDBJ whole genome shotgun (WGS) entry which is preliminary data.</text>
</comment>